<sequence length="346" mass="36078">MSSLTTSLTHLLGVRTPIISAPMAGASGGALAGAVGQGGGFGFLQAGYNGAEKLKEELETARSTLKVSSLEHAAIGVGFIAWILEEGGPSSFDLLKVPLQNRVKAIWLAFGNDLGRWVSYIRDYDRQRADGHKTIIFVQLSSVEEALTAANDWKVDVLVAQGIESGGHGRASAPPLLTLISSLVEVVPKEGPPIVAAGGLANGAHIAACLTLGASGVAMGTRFLLTPESLYTDAQRKALIAAGPNSTIRTFAFDRARGTLGWPTGIDGRALMNQTVKDLEAGVPIEDVQQAFSQAVQNGDPNRMLVWAGTGVSLMNQVKGAAALVAELHQEAVAHLRRASQIVSAA</sequence>
<dbReference type="PANTHER" id="PTHR32332">
    <property type="entry name" value="2-NITROPROPANE DIOXYGENASE"/>
    <property type="match status" value="1"/>
</dbReference>
<dbReference type="GO" id="GO:0018580">
    <property type="term" value="F:nitronate monooxygenase activity"/>
    <property type="evidence" value="ECO:0007669"/>
    <property type="project" value="InterPro"/>
</dbReference>
<dbReference type="CDD" id="cd04730">
    <property type="entry name" value="NPD_like"/>
    <property type="match status" value="1"/>
</dbReference>
<dbReference type="InterPro" id="IPR013785">
    <property type="entry name" value="Aldolase_TIM"/>
</dbReference>
<evidence type="ECO:0000313" key="4">
    <source>
        <dbReference type="EMBL" id="TFK51682.1"/>
    </source>
</evidence>
<evidence type="ECO:0000313" key="5">
    <source>
        <dbReference type="Proteomes" id="UP000305948"/>
    </source>
</evidence>
<gene>
    <name evidence="4" type="ORF">OE88DRAFT_1658248</name>
</gene>
<accession>A0A5C3N3N0</accession>
<dbReference type="InterPro" id="IPR004136">
    <property type="entry name" value="NMO"/>
</dbReference>
<dbReference type="PANTHER" id="PTHR32332:SF31">
    <property type="entry name" value="2-NITROPROPANE DIOXYGENASE FAMILY, PUTATIVE (AFU_ORTHOLOGUE AFUA_2G09850)-RELATED"/>
    <property type="match status" value="1"/>
</dbReference>
<name>A0A5C3N3N0_9AGAM</name>
<dbReference type="Pfam" id="PF03060">
    <property type="entry name" value="NMO"/>
    <property type="match status" value="2"/>
</dbReference>
<keyword evidence="1" id="KW-0285">Flavoprotein</keyword>
<evidence type="ECO:0000256" key="1">
    <source>
        <dbReference type="ARBA" id="ARBA00022630"/>
    </source>
</evidence>
<dbReference type="EMBL" id="ML213510">
    <property type="protein sequence ID" value="TFK51682.1"/>
    <property type="molecule type" value="Genomic_DNA"/>
</dbReference>
<protein>
    <submittedName>
        <fullName evidence="4">2-nitropropane dioxygenase</fullName>
    </submittedName>
</protein>
<dbReference type="Gene3D" id="3.20.20.70">
    <property type="entry name" value="Aldolase class I"/>
    <property type="match status" value="1"/>
</dbReference>
<evidence type="ECO:0000256" key="2">
    <source>
        <dbReference type="ARBA" id="ARBA00022643"/>
    </source>
</evidence>
<keyword evidence="4" id="KW-0223">Dioxygenase</keyword>
<keyword evidence="3" id="KW-0560">Oxidoreductase</keyword>
<dbReference type="AlphaFoldDB" id="A0A5C3N3N0"/>
<dbReference type="Proteomes" id="UP000305948">
    <property type="component" value="Unassembled WGS sequence"/>
</dbReference>
<organism evidence="4 5">
    <name type="scientific">Heliocybe sulcata</name>
    <dbReference type="NCBI Taxonomy" id="5364"/>
    <lineage>
        <taxon>Eukaryota</taxon>
        <taxon>Fungi</taxon>
        <taxon>Dikarya</taxon>
        <taxon>Basidiomycota</taxon>
        <taxon>Agaricomycotina</taxon>
        <taxon>Agaricomycetes</taxon>
        <taxon>Gloeophyllales</taxon>
        <taxon>Gloeophyllaceae</taxon>
        <taxon>Heliocybe</taxon>
    </lineage>
</organism>
<reference evidence="4 5" key="1">
    <citation type="journal article" date="2019" name="Nat. Ecol. Evol.">
        <title>Megaphylogeny resolves global patterns of mushroom evolution.</title>
        <authorList>
            <person name="Varga T."/>
            <person name="Krizsan K."/>
            <person name="Foldi C."/>
            <person name="Dima B."/>
            <person name="Sanchez-Garcia M."/>
            <person name="Sanchez-Ramirez S."/>
            <person name="Szollosi G.J."/>
            <person name="Szarkandi J.G."/>
            <person name="Papp V."/>
            <person name="Albert L."/>
            <person name="Andreopoulos W."/>
            <person name="Angelini C."/>
            <person name="Antonin V."/>
            <person name="Barry K.W."/>
            <person name="Bougher N.L."/>
            <person name="Buchanan P."/>
            <person name="Buyck B."/>
            <person name="Bense V."/>
            <person name="Catcheside P."/>
            <person name="Chovatia M."/>
            <person name="Cooper J."/>
            <person name="Damon W."/>
            <person name="Desjardin D."/>
            <person name="Finy P."/>
            <person name="Geml J."/>
            <person name="Haridas S."/>
            <person name="Hughes K."/>
            <person name="Justo A."/>
            <person name="Karasinski D."/>
            <person name="Kautmanova I."/>
            <person name="Kiss B."/>
            <person name="Kocsube S."/>
            <person name="Kotiranta H."/>
            <person name="LaButti K.M."/>
            <person name="Lechner B.E."/>
            <person name="Liimatainen K."/>
            <person name="Lipzen A."/>
            <person name="Lukacs Z."/>
            <person name="Mihaltcheva S."/>
            <person name="Morgado L.N."/>
            <person name="Niskanen T."/>
            <person name="Noordeloos M.E."/>
            <person name="Ohm R.A."/>
            <person name="Ortiz-Santana B."/>
            <person name="Ovrebo C."/>
            <person name="Racz N."/>
            <person name="Riley R."/>
            <person name="Savchenko A."/>
            <person name="Shiryaev A."/>
            <person name="Soop K."/>
            <person name="Spirin V."/>
            <person name="Szebenyi C."/>
            <person name="Tomsovsky M."/>
            <person name="Tulloss R.E."/>
            <person name="Uehling J."/>
            <person name="Grigoriev I.V."/>
            <person name="Vagvolgyi C."/>
            <person name="Papp T."/>
            <person name="Martin F.M."/>
            <person name="Miettinen O."/>
            <person name="Hibbett D.S."/>
            <person name="Nagy L.G."/>
        </authorList>
    </citation>
    <scope>NUCLEOTIDE SEQUENCE [LARGE SCALE GENOMIC DNA]</scope>
    <source>
        <strain evidence="4 5">OMC1185</strain>
    </source>
</reference>
<dbReference type="OrthoDB" id="2349068at2759"/>
<keyword evidence="5" id="KW-1185">Reference proteome</keyword>
<keyword evidence="2" id="KW-0288">FMN</keyword>
<dbReference type="STRING" id="5364.A0A5C3N3N0"/>
<dbReference type="GO" id="GO:0051213">
    <property type="term" value="F:dioxygenase activity"/>
    <property type="evidence" value="ECO:0007669"/>
    <property type="project" value="UniProtKB-KW"/>
</dbReference>
<dbReference type="SMART" id="SM01240">
    <property type="entry name" value="IMPDH"/>
    <property type="match status" value="1"/>
</dbReference>
<dbReference type="SUPFAM" id="SSF51412">
    <property type="entry name" value="Inosine monophosphate dehydrogenase (IMPDH)"/>
    <property type="match status" value="1"/>
</dbReference>
<proteinExistence type="predicted"/>
<evidence type="ECO:0000256" key="3">
    <source>
        <dbReference type="ARBA" id="ARBA00023002"/>
    </source>
</evidence>